<dbReference type="Proteomes" id="UP000283269">
    <property type="component" value="Unassembled WGS sequence"/>
</dbReference>
<feature type="domain" description="DUF6534" evidence="3">
    <location>
        <begin position="191"/>
        <end position="276"/>
    </location>
</feature>
<organism evidence="4 5">
    <name type="scientific">Psilocybe cyanescens</name>
    <dbReference type="NCBI Taxonomy" id="93625"/>
    <lineage>
        <taxon>Eukaryota</taxon>
        <taxon>Fungi</taxon>
        <taxon>Dikarya</taxon>
        <taxon>Basidiomycota</taxon>
        <taxon>Agaricomycotina</taxon>
        <taxon>Agaricomycetes</taxon>
        <taxon>Agaricomycetidae</taxon>
        <taxon>Agaricales</taxon>
        <taxon>Agaricineae</taxon>
        <taxon>Strophariaceae</taxon>
        <taxon>Psilocybe</taxon>
    </lineage>
</organism>
<keyword evidence="2" id="KW-1133">Transmembrane helix</keyword>
<feature type="transmembrane region" description="Helical" evidence="2">
    <location>
        <begin position="16"/>
        <end position="39"/>
    </location>
</feature>
<dbReference type="Pfam" id="PF20152">
    <property type="entry name" value="DUF6534"/>
    <property type="match status" value="1"/>
</dbReference>
<comment type="caution">
    <text evidence="4">The sequence shown here is derived from an EMBL/GenBank/DDBJ whole genome shotgun (WGS) entry which is preliminary data.</text>
</comment>
<keyword evidence="5" id="KW-1185">Reference proteome</keyword>
<keyword evidence="2" id="KW-0812">Transmembrane</keyword>
<gene>
    <name evidence="4" type="ORF">CVT25_002278</name>
</gene>
<evidence type="ECO:0000259" key="3">
    <source>
        <dbReference type="Pfam" id="PF20152"/>
    </source>
</evidence>
<dbReference type="OrthoDB" id="3270417at2759"/>
<feature type="transmembrane region" description="Helical" evidence="2">
    <location>
        <begin position="251"/>
        <end position="271"/>
    </location>
</feature>
<feature type="transmembrane region" description="Helical" evidence="2">
    <location>
        <begin position="225"/>
        <end position="245"/>
    </location>
</feature>
<dbReference type="STRING" id="93625.A0A409X6L2"/>
<evidence type="ECO:0000313" key="4">
    <source>
        <dbReference type="EMBL" id="PPQ86361.1"/>
    </source>
</evidence>
<evidence type="ECO:0000256" key="1">
    <source>
        <dbReference type="SAM" id="MobiDB-lite"/>
    </source>
</evidence>
<dbReference type="PANTHER" id="PTHR40465:SF1">
    <property type="entry name" value="DUF6534 DOMAIN-CONTAINING PROTEIN"/>
    <property type="match status" value="1"/>
</dbReference>
<feature type="transmembrane region" description="Helical" evidence="2">
    <location>
        <begin position="144"/>
        <end position="166"/>
    </location>
</feature>
<dbReference type="InParanoid" id="A0A409X6L2"/>
<keyword evidence="2" id="KW-0472">Membrane</keyword>
<feature type="region of interest" description="Disordered" evidence="1">
    <location>
        <begin position="297"/>
        <end position="324"/>
    </location>
</feature>
<evidence type="ECO:0000313" key="5">
    <source>
        <dbReference type="Proteomes" id="UP000283269"/>
    </source>
</evidence>
<feature type="transmembrane region" description="Helical" evidence="2">
    <location>
        <begin position="51"/>
        <end position="71"/>
    </location>
</feature>
<protein>
    <recommendedName>
        <fullName evidence="3">DUF6534 domain-containing protein</fullName>
    </recommendedName>
</protein>
<name>A0A409X6L2_PSICY</name>
<proteinExistence type="predicted"/>
<dbReference type="PANTHER" id="PTHR40465">
    <property type="entry name" value="CHROMOSOME 1, WHOLE GENOME SHOTGUN SEQUENCE"/>
    <property type="match status" value="1"/>
</dbReference>
<dbReference type="AlphaFoldDB" id="A0A409X6L2"/>
<accession>A0A409X6L2</accession>
<reference evidence="4 5" key="1">
    <citation type="journal article" date="2018" name="Evol. Lett.">
        <title>Horizontal gene cluster transfer increased hallucinogenic mushroom diversity.</title>
        <authorList>
            <person name="Reynolds H.T."/>
            <person name="Vijayakumar V."/>
            <person name="Gluck-Thaler E."/>
            <person name="Korotkin H.B."/>
            <person name="Matheny P.B."/>
            <person name="Slot J.C."/>
        </authorList>
    </citation>
    <scope>NUCLEOTIDE SEQUENCE [LARGE SCALE GENOMIC DNA]</scope>
    <source>
        <strain evidence="4 5">2631</strain>
    </source>
</reference>
<feature type="compositionally biased region" description="Basic and acidic residues" evidence="1">
    <location>
        <begin position="311"/>
        <end position="320"/>
    </location>
</feature>
<sequence>MSLALGSLTLGNSIGAGYLGCVGSSILYGITLVLAYLYYIHYPQDWRFQKISVRISLFILLAHNGILIKTLTIQVGSLVLLDTIHLAMTTHAIYYYAIIQFGKPLLHIVWSLKAQIVLNVIIVLAVQTLYVIRVWKLGSHFSRIWPVAVVGILVGGYVVGILMVVYSCQMKTWVDIKAIAWAVRATFATATSIDAVLAASMSYYLYKSKNSFSSTNNRIVTIIRYVLISGSLTCAASMASLFTYIAMPDNLIFWSVSFLVTKFYTISYIAMLNSRKTSQSGDSSYSVGRIITGRPAPAHHLDAAGSDAEEDKIGENHKDSLGLSSTSYRTKLDQELSSDQKIRHHTNAQPEVIGVSVTRLPISLTPHTET</sequence>
<evidence type="ECO:0000256" key="2">
    <source>
        <dbReference type="SAM" id="Phobius"/>
    </source>
</evidence>
<dbReference type="EMBL" id="NHYD01002508">
    <property type="protein sequence ID" value="PPQ86361.1"/>
    <property type="molecule type" value="Genomic_DNA"/>
</dbReference>
<feature type="transmembrane region" description="Helical" evidence="2">
    <location>
        <begin position="114"/>
        <end position="132"/>
    </location>
</feature>
<dbReference type="InterPro" id="IPR045339">
    <property type="entry name" value="DUF6534"/>
</dbReference>